<name>A0AAE0JEI0_9PEZI</name>
<accession>A0AAE0JEI0</accession>
<protein>
    <submittedName>
        <fullName evidence="1">Uncharacterized protein</fullName>
    </submittedName>
</protein>
<feature type="non-terminal residue" evidence="1">
    <location>
        <position position="59"/>
    </location>
</feature>
<comment type="caution">
    <text evidence="1">The sequence shown here is derived from an EMBL/GenBank/DDBJ whole genome shotgun (WGS) entry which is preliminary data.</text>
</comment>
<dbReference type="AlphaFoldDB" id="A0AAE0JEI0"/>
<feature type="non-terminal residue" evidence="1">
    <location>
        <position position="1"/>
    </location>
</feature>
<sequence length="59" mass="7313">SDYYKETIRLFNKGKYFLYKEKGYTKYDYPEKERFDREYRNCVAAIINCYLAYENKPEA</sequence>
<proteinExistence type="predicted"/>
<keyword evidence="2" id="KW-1185">Reference proteome</keyword>
<gene>
    <name evidence="1" type="ORF">B0H65DRAFT_392197</name>
</gene>
<evidence type="ECO:0000313" key="2">
    <source>
        <dbReference type="Proteomes" id="UP001278500"/>
    </source>
</evidence>
<reference evidence="1" key="2">
    <citation type="submission" date="2023-06" db="EMBL/GenBank/DDBJ databases">
        <authorList>
            <consortium name="Lawrence Berkeley National Laboratory"/>
            <person name="Haridas S."/>
            <person name="Hensen N."/>
            <person name="Bonometti L."/>
            <person name="Westerberg I."/>
            <person name="Brannstrom I.O."/>
            <person name="Guillou S."/>
            <person name="Cros-Aarteil S."/>
            <person name="Calhoun S."/>
            <person name="Kuo A."/>
            <person name="Mondo S."/>
            <person name="Pangilinan J."/>
            <person name="Riley R."/>
            <person name="Labutti K."/>
            <person name="Andreopoulos B."/>
            <person name="Lipzen A."/>
            <person name="Chen C."/>
            <person name="Yanf M."/>
            <person name="Daum C."/>
            <person name="Ng V."/>
            <person name="Clum A."/>
            <person name="Steindorff A."/>
            <person name="Ohm R."/>
            <person name="Martin F."/>
            <person name="Silar P."/>
            <person name="Natvig D."/>
            <person name="Lalanne C."/>
            <person name="Gautier V."/>
            <person name="Ament-Velasquez S.L."/>
            <person name="Kruys A."/>
            <person name="Hutchinson M.I."/>
            <person name="Powell A.J."/>
            <person name="Barry K."/>
            <person name="Miller A.N."/>
            <person name="Grigoriev I.V."/>
            <person name="Debuchy R."/>
            <person name="Gladieux P."/>
            <person name="Thoren M.H."/>
            <person name="Johannesson H."/>
        </authorList>
    </citation>
    <scope>NUCLEOTIDE SEQUENCE</scope>
    <source>
        <strain evidence="1">CBS 560.94</strain>
    </source>
</reference>
<dbReference type="EMBL" id="JAUEPP010000004">
    <property type="protein sequence ID" value="KAK3344879.1"/>
    <property type="molecule type" value="Genomic_DNA"/>
</dbReference>
<dbReference type="GeneID" id="87860905"/>
<dbReference type="RefSeq" id="XP_062681492.1">
    <property type="nucleotide sequence ID" value="XM_062823751.1"/>
</dbReference>
<reference evidence="1" key="1">
    <citation type="journal article" date="2023" name="Mol. Phylogenet. Evol.">
        <title>Genome-scale phylogeny and comparative genomics of the fungal order Sordariales.</title>
        <authorList>
            <person name="Hensen N."/>
            <person name="Bonometti L."/>
            <person name="Westerberg I."/>
            <person name="Brannstrom I.O."/>
            <person name="Guillou S."/>
            <person name="Cros-Aarteil S."/>
            <person name="Calhoun S."/>
            <person name="Haridas S."/>
            <person name="Kuo A."/>
            <person name="Mondo S."/>
            <person name="Pangilinan J."/>
            <person name="Riley R."/>
            <person name="LaButti K."/>
            <person name="Andreopoulos B."/>
            <person name="Lipzen A."/>
            <person name="Chen C."/>
            <person name="Yan M."/>
            <person name="Daum C."/>
            <person name="Ng V."/>
            <person name="Clum A."/>
            <person name="Steindorff A."/>
            <person name="Ohm R.A."/>
            <person name="Martin F."/>
            <person name="Silar P."/>
            <person name="Natvig D.O."/>
            <person name="Lalanne C."/>
            <person name="Gautier V."/>
            <person name="Ament-Velasquez S.L."/>
            <person name="Kruys A."/>
            <person name="Hutchinson M.I."/>
            <person name="Powell A.J."/>
            <person name="Barry K."/>
            <person name="Miller A.N."/>
            <person name="Grigoriev I.V."/>
            <person name="Debuchy R."/>
            <person name="Gladieux P."/>
            <person name="Hiltunen Thoren M."/>
            <person name="Johannesson H."/>
        </authorList>
    </citation>
    <scope>NUCLEOTIDE SEQUENCE</scope>
    <source>
        <strain evidence="1">CBS 560.94</strain>
    </source>
</reference>
<evidence type="ECO:0000313" key="1">
    <source>
        <dbReference type="EMBL" id="KAK3344879.1"/>
    </source>
</evidence>
<dbReference type="Proteomes" id="UP001278500">
    <property type="component" value="Unassembled WGS sequence"/>
</dbReference>
<organism evidence="1 2">
    <name type="scientific">Neurospora tetraspora</name>
    <dbReference type="NCBI Taxonomy" id="94610"/>
    <lineage>
        <taxon>Eukaryota</taxon>
        <taxon>Fungi</taxon>
        <taxon>Dikarya</taxon>
        <taxon>Ascomycota</taxon>
        <taxon>Pezizomycotina</taxon>
        <taxon>Sordariomycetes</taxon>
        <taxon>Sordariomycetidae</taxon>
        <taxon>Sordariales</taxon>
        <taxon>Sordariaceae</taxon>
        <taxon>Neurospora</taxon>
    </lineage>
</organism>